<dbReference type="Pfam" id="PF19319">
    <property type="entry name" value="DUF5919"/>
    <property type="match status" value="1"/>
</dbReference>
<dbReference type="AlphaFoldDB" id="A0A1C5GED5"/>
<dbReference type="GO" id="GO:0003677">
    <property type="term" value="F:DNA binding"/>
    <property type="evidence" value="ECO:0007669"/>
    <property type="project" value="InterPro"/>
</dbReference>
<dbReference type="InterPro" id="IPR045697">
    <property type="entry name" value="DUF5919"/>
</dbReference>
<organism evidence="2 3">
    <name type="scientific">Micromonospora echinofusca</name>
    <dbReference type="NCBI Taxonomy" id="47858"/>
    <lineage>
        <taxon>Bacteria</taxon>
        <taxon>Bacillati</taxon>
        <taxon>Actinomycetota</taxon>
        <taxon>Actinomycetes</taxon>
        <taxon>Micromonosporales</taxon>
        <taxon>Micromonosporaceae</taxon>
        <taxon>Micromonospora</taxon>
    </lineage>
</organism>
<reference evidence="2 3" key="1">
    <citation type="submission" date="2016-06" db="EMBL/GenBank/DDBJ databases">
        <authorList>
            <person name="Kjaerup R.B."/>
            <person name="Dalgaard T.S."/>
            <person name="Juul-Madsen H.R."/>
        </authorList>
    </citation>
    <scope>NUCLEOTIDE SEQUENCE [LARGE SCALE GENOMIC DNA]</scope>
    <source>
        <strain evidence="2 3">DSM 43913</strain>
    </source>
</reference>
<dbReference type="InterPro" id="IPR010982">
    <property type="entry name" value="Lambda_DNA-bd_dom_sf"/>
</dbReference>
<sequence>MTPVQRWTGRETKALRHALRMSIRDFAVHLGVAERTVSKWEAGGDCVNPRPEMQAALDTALAHAADEAQHRFASALPHANPPAPGSGDGLDLGAAAREQVARTRQALGLSVGDFAAALARTLTWRPTGDDVTNWETSTVPPGDVVLALSAILDPSGAGNVGEERFGDLIAVHPNRSEFSTSLPPDRLLGGASTVRAVGLSLNLLSQGYPDRRWHDLVEAGAHVRLLFLNPAGQAVQAREAEEGFPAGQLSGLTKLNIETLMRVRDRLPDGLQDRMELAVYDDTLRFNVILVDDLCVAQPYLAESRGVDSPAFVARRSQARGGLYPVFEQHFETQWRRGQQL</sequence>
<dbReference type="Gene3D" id="1.10.260.40">
    <property type="entry name" value="lambda repressor-like DNA-binding domains"/>
    <property type="match status" value="1"/>
</dbReference>
<evidence type="ECO:0000259" key="1">
    <source>
        <dbReference type="Pfam" id="PF19319"/>
    </source>
</evidence>
<gene>
    <name evidence="2" type="ORF">GA0070610_4534</name>
</gene>
<protein>
    <submittedName>
        <fullName evidence="2">Helix-turn-helix domain-containing protein</fullName>
    </submittedName>
</protein>
<evidence type="ECO:0000313" key="3">
    <source>
        <dbReference type="Proteomes" id="UP000198251"/>
    </source>
</evidence>
<evidence type="ECO:0000313" key="2">
    <source>
        <dbReference type="EMBL" id="SCG18195.1"/>
    </source>
</evidence>
<dbReference type="EMBL" id="LT607733">
    <property type="protein sequence ID" value="SCG18195.1"/>
    <property type="molecule type" value="Genomic_DNA"/>
</dbReference>
<dbReference type="SUPFAM" id="SSF47413">
    <property type="entry name" value="lambda repressor-like DNA-binding domains"/>
    <property type="match status" value="1"/>
</dbReference>
<feature type="domain" description="DUF5919" evidence="1">
    <location>
        <begin position="195"/>
        <end position="339"/>
    </location>
</feature>
<keyword evidence="3" id="KW-1185">Reference proteome</keyword>
<dbReference type="Proteomes" id="UP000198251">
    <property type="component" value="Chromosome I"/>
</dbReference>
<proteinExistence type="predicted"/>
<name>A0A1C5GED5_MICEH</name>
<accession>A0A1C5GED5</accession>
<dbReference type="CDD" id="cd00093">
    <property type="entry name" value="HTH_XRE"/>
    <property type="match status" value="1"/>
</dbReference>
<dbReference type="InterPro" id="IPR001387">
    <property type="entry name" value="Cro/C1-type_HTH"/>
</dbReference>